<feature type="region of interest" description="Disordered" evidence="1">
    <location>
        <begin position="124"/>
        <end position="146"/>
    </location>
</feature>
<dbReference type="AlphaFoldDB" id="A0A8S4NZ23"/>
<dbReference type="Proteomes" id="UP000749559">
    <property type="component" value="Unassembled WGS sequence"/>
</dbReference>
<feature type="non-terminal residue" evidence="2">
    <location>
        <position position="1"/>
    </location>
</feature>
<organism evidence="2 3">
    <name type="scientific">Owenia fusiformis</name>
    <name type="common">Polychaete worm</name>
    <dbReference type="NCBI Taxonomy" id="6347"/>
    <lineage>
        <taxon>Eukaryota</taxon>
        <taxon>Metazoa</taxon>
        <taxon>Spiralia</taxon>
        <taxon>Lophotrochozoa</taxon>
        <taxon>Annelida</taxon>
        <taxon>Polychaeta</taxon>
        <taxon>Sedentaria</taxon>
        <taxon>Canalipalpata</taxon>
        <taxon>Sabellida</taxon>
        <taxon>Oweniida</taxon>
        <taxon>Oweniidae</taxon>
        <taxon>Owenia</taxon>
    </lineage>
</organism>
<proteinExistence type="predicted"/>
<gene>
    <name evidence="2" type="ORF">OFUS_LOCUS11899</name>
</gene>
<name>A0A8S4NZ23_OWEFU</name>
<feature type="non-terminal residue" evidence="2">
    <location>
        <position position="151"/>
    </location>
</feature>
<dbReference type="EMBL" id="CAIIXF020000006">
    <property type="protein sequence ID" value="CAH1785897.1"/>
    <property type="molecule type" value="Genomic_DNA"/>
</dbReference>
<evidence type="ECO:0000313" key="2">
    <source>
        <dbReference type="EMBL" id="CAH1785897.1"/>
    </source>
</evidence>
<comment type="caution">
    <text evidence="2">The sequence shown here is derived from an EMBL/GenBank/DDBJ whole genome shotgun (WGS) entry which is preliminary data.</text>
</comment>
<reference evidence="2" key="1">
    <citation type="submission" date="2022-03" db="EMBL/GenBank/DDBJ databases">
        <authorList>
            <person name="Martin C."/>
        </authorList>
    </citation>
    <scope>NUCLEOTIDE SEQUENCE</scope>
</reference>
<sequence>HFLQKYRFPAEVESRPNLEVGRSVVVADKSTFSKIKCTMESSCTSNHSPSVQSQTDTKCIQCQSIFEKAKRGYKRYSLKYLSEGSKFKDIPGLTEYLLQRCDNPESSFVCEKCVKKYRESRHHPSTMESSCTSNHSPSVQSQTDTKCIQCQ</sequence>
<evidence type="ECO:0000256" key="1">
    <source>
        <dbReference type="SAM" id="MobiDB-lite"/>
    </source>
</evidence>
<evidence type="ECO:0000313" key="3">
    <source>
        <dbReference type="Proteomes" id="UP000749559"/>
    </source>
</evidence>
<accession>A0A8S4NZ23</accession>
<feature type="compositionally biased region" description="Polar residues" evidence="1">
    <location>
        <begin position="126"/>
        <end position="146"/>
    </location>
</feature>
<keyword evidence="3" id="KW-1185">Reference proteome</keyword>
<protein>
    <submittedName>
        <fullName evidence="2">Uncharacterized protein</fullName>
    </submittedName>
</protein>